<evidence type="ECO:0000313" key="3">
    <source>
        <dbReference type="EMBL" id="TLD69559.1"/>
    </source>
</evidence>
<dbReference type="GO" id="GO:0009245">
    <property type="term" value="P:lipid A biosynthetic process"/>
    <property type="evidence" value="ECO:0007669"/>
    <property type="project" value="InterPro"/>
</dbReference>
<dbReference type="AlphaFoldDB" id="A0A5R8KD90"/>
<feature type="transmembrane region" description="Helical" evidence="1">
    <location>
        <begin position="116"/>
        <end position="133"/>
    </location>
</feature>
<keyword evidence="1" id="KW-1133">Transmembrane helix</keyword>
<feature type="transmembrane region" description="Helical" evidence="1">
    <location>
        <begin position="28"/>
        <end position="47"/>
    </location>
</feature>
<dbReference type="Proteomes" id="UP000306196">
    <property type="component" value="Unassembled WGS sequence"/>
</dbReference>
<feature type="transmembrane region" description="Helical" evidence="1">
    <location>
        <begin position="59"/>
        <end position="79"/>
    </location>
</feature>
<dbReference type="RefSeq" id="WP_138087387.1">
    <property type="nucleotide sequence ID" value="NZ_VAUV01000012.1"/>
</dbReference>
<dbReference type="OrthoDB" id="196309at2"/>
<dbReference type="GO" id="GO:0008915">
    <property type="term" value="F:lipid-A-disaccharide synthase activity"/>
    <property type="evidence" value="ECO:0007669"/>
    <property type="project" value="InterPro"/>
</dbReference>
<accession>A0A5R8KD90</accession>
<keyword evidence="1" id="KW-0472">Membrane</keyword>
<dbReference type="SMART" id="SM01259">
    <property type="entry name" value="LAB_N"/>
    <property type="match status" value="1"/>
</dbReference>
<dbReference type="Pfam" id="PF07578">
    <property type="entry name" value="LAB_N"/>
    <property type="match status" value="1"/>
</dbReference>
<protein>
    <recommendedName>
        <fullName evidence="2">Lipid A biosynthesis N-terminal domain-containing protein</fullName>
    </recommendedName>
</protein>
<name>A0A5R8KD90_9BACT</name>
<feature type="domain" description="Lipid A biosynthesis N-terminal" evidence="2">
    <location>
        <begin position="33"/>
        <end position="104"/>
    </location>
</feature>
<evidence type="ECO:0000256" key="1">
    <source>
        <dbReference type="SAM" id="Phobius"/>
    </source>
</evidence>
<feature type="transmembrane region" description="Helical" evidence="1">
    <location>
        <begin position="85"/>
        <end position="104"/>
    </location>
</feature>
<keyword evidence="1" id="KW-0812">Transmembrane</keyword>
<dbReference type="EMBL" id="VAUV01000012">
    <property type="protein sequence ID" value="TLD69559.1"/>
    <property type="molecule type" value="Genomic_DNA"/>
</dbReference>
<evidence type="ECO:0000259" key="2">
    <source>
        <dbReference type="SMART" id="SM01259"/>
    </source>
</evidence>
<dbReference type="InterPro" id="IPR011499">
    <property type="entry name" value="Lipid_A_biosynth_N"/>
</dbReference>
<organism evidence="3 4">
    <name type="scientific">Phragmitibacter flavus</name>
    <dbReference type="NCBI Taxonomy" id="2576071"/>
    <lineage>
        <taxon>Bacteria</taxon>
        <taxon>Pseudomonadati</taxon>
        <taxon>Verrucomicrobiota</taxon>
        <taxon>Verrucomicrobiia</taxon>
        <taxon>Verrucomicrobiales</taxon>
        <taxon>Verrucomicrobiaceae</taxon>
        <taxon>Phragmitibacter</taxon>
    </lineage>
</organism>
<dbReference type="GO" id="GO:0016020">
    <property type="term" value="C:membrane"/>
    <property type="evidence" value="ECO:0007669"/>
    <property type="project" value="GOC"/>
</dbReference>
<evidence type="ECO:0000313" key="4">
    <source>
        <dbReference type="Proteomes" id="UP000306196"/>
    </source>
</evidence>
<keyword evidence="4" id="KW-1185">Reference proteome</keyword>
<proteinExistence type="predicted"/>
<gene>
    <name evidence="3" type="ORF">FEM03_16505</name>
</gene>
<reference evidence="3 4" key="1">
    <citation type="submission" date="2019-05" db="EMBL/GenBank/DDBJ databases">
        <title>Verrucobacter flavum gen. nov., sp. nov. a new member of the family Verrucomicrobiaceae.</title>
        <authorList>
            <person name="Szuroczki S."/>
            <person name="Abbaszade G."/>
            <person name="Szabo A."/>
            <person name="Felfoldi T."/>
            <person name="Schumann P."/>
            <person name="Boka K."/>
            <person name="Keki Z."/>
            <person name="Toumi M."/>
            <person name="Toth E."/>
        </authorList>
    </citation>
    <scope>NUCLEOTIDE SEQUENCE [LARGE SCALE GENOMIC DNA]</scope>
    <source>
        <strain evidence="3 4">MG-N-17</strain>
    </source>
</reference>
<sequence>MADAATTGGFLQRFLEPVLGGWLYADSALWTATGFLGAAIFGSRFVLQWLQSEKEKKLVIPWYFWHLSFWGSVLNLLYFLHIDKAPLILGNCFLPFLYGRNIILLRRDGTRGGRKVFAAVAVLLLVGAVWALVVRR</sequence>
<comment type="caution">
    <text evidence="3">The sequence shown here is derived from an EMBL/GenBank/DDBJ whole genome shotgun (WGS) entry which is preliminary data.</text>
</comment>